<evidence type="ECO:0000313" key="2">
    <source>
        <dbReference type="EMBL" id="KAK7495540.1"/>
    </source>
</evidence>
<feature type="transmembrane region" description="Helical" evidence="1">
    <location>
        <begin position="79"/>
        <end position="99"/>
    </location>
</feature>
<accession>A0ABD0L8D4</accession>
<name>A0ABD0L8D4_9CAEN</name>
<gene>
    <name evidence="2" type="ORF">BaRGS_00013238</name>
</gene>
<keyword evidence="1" id="KW-0472">Membrane</keyword>
<proteinExistence type="predicted"/>
<evidence type="ECO:0000256" key="1">
    <source>
        <dbReference type="SAM" id="Phobius"/>
    </source>
</evidence>
<feature type="transmembrane region" description="Helical" evidence="1">
    <location>
        <begin position="105"/>
        <end position="131"/>
    </location>
</feature>
<dbReference type="EMBL" id="JACVVK020000074">
    <property type="protein sequence ID" value="KAK7495540.1"/>
    <property type="molecule type" value="Genomic_DNA"/>
</dbReference>
<keyword evidence="1" id="KW-1133">Transmembrane helix</keyword>
<keyword evidence="1" id="KW-0812">Transmembrane</keyword>
<dbReference type="AlphaFoldDB" id="A0ABD0L8D4"/>
<comment type="caution">
    <text evidence="2">The sequence shown here is derived from an EMBL/GenBank/DDBJ whole genome shotgun (WGS) entry which is preliminary data.</text>
</comment>
<keyword evidence="3" id="KW-1185">Reference proteome</keyword>
<evidence type="ECO:0000313" key="3">
    <source>
        <dbReference type="Proteomes" id="UP001519460"/>
    </source>
</evidence>
<organism evidence="2 3">
    <name type="scientific">Batillaria attramentaria</name>
    <dbReference type="NCBI Taxonomy" id="370345"/>
    <lineage>
        <taxon>Eukaryota</taxon>
        <taxon>Metazoa</taxon>
        <taxon>Spiralia</taxon>
        <taxon>Lophotrochozoa</taxon>
        <taxon>Mollusca</taxon>
        <taxon>Gastropoda</taxon>
        <taxon>Caenogastropoda</taxon>
        <taxon>Sorbeoconcha</taxon>
        <taxon>Cerithioidea</taxon>
        <taxon>Batillariidae</taxon>
        <taxon>Batillaria</taxon>
    </lineage>
</organism>
<feature type="transmembrane region" description="Helical" evidence="1">
    <location>
        <begin position="138"/>
        <end position="161"/>
    </location>
</feature>
<sequence>MMLIFNLSYYTSQNDFDHANHFSCFLVVFFVTRKGDGLIIQAEAAVAEGSKEEAANWLVGELQAAEGDNLTIGNQTGEATIPVFGMSVITVMYFFGSVFSSVSPLLMRFVCCFPVYSSLSVVFLSTVPCLLSFCHNSLVVVFLSVVFCLLSSIPGMLSSYLQFPVSCL</sequence>
<protein>
    <submittedName>
        <fullName evidence="2">Uncharacterized protein</fullName>
    </submittedName>
</protein>
<dbReference type="Proteomes" id="UP001519460">
    <property type="component" value="Unassembled WGS sequence"/>
</dbReference>
<reference evidence="2 3" key="1">
    <citation type="journal article" date="2023" name="Sci. Data">
        <title>Genome assembly of the Korean intertidal mud-creeper Batillaria attramentaria.</title>
        <authorList>
            <person name="Patra A.K."/>
            <person name="Ho P.T."/>
            <person name="Jun S."/>
            <person name="Lee S.J."/>
            <person name="Kim Y."/>
            <person name="Won Y.J."/>
        </authorList>
    </citation>
    <scope>NUCLEOTIDE SEQUENCE [LARGE SCALE GENOMIC DNA]</scope>
    <source>
        <strain evidence="2">Wonlab-2016</strain>
    </source>
</reference>